<gene>
    <name evidence="2" type="ORF">DW250_05090</name>
</gene>
<organism evidence="2 3">
    <name type="scientific">Segatella copri</name>
    <dbReference type="NCBI Taxonomy" id="165179"/>
    <lineage>
        <taxon>Bacteria</taxon>
        <taxon>Pseudomonadati</taxon>
        <taxon>Bacteroidota</taxon>
        <taxon>Bacteroidia</taxon>
        <taxon>Bacteroidales</taxon>
        <taxon>Prevotellaceae</taxon>
        <taxon>Segatella</taxon>
    </lineage>
</organism>
<dbReference type="RefSeq" id="WP_118200512.1">
    <property type="nucleotide sequence ID" value="NZ_QRIE01000023.1"/>
</dbReference>
<protein>
    <submittedName>
        <fullName evidence="2">ATP-binding protein</fullName>
    </submittedName>
</protein>
<reference evidence="2 3" key="1">
    <citation type="submission" date="2018-08" db="EMBL/GenBank/DDBJ databases">
        <title>A genome reference for cultivated species of the human gut microbiota.</title>
        <authorList>
            <person name="Zou Y."/>
            <person name="Xue W."/>
            <person name="Luo G."/>
        </authorList>
    </citation>
    <scope>NUCLEOTIDE SEQUENCE [LARGE SCALE GENOMIC DNA]</scope>
    <source>
        <strain evidence="2 3">AM22-1</strain>
    </source>
</reference>
<dbReference type="Proteomes" id="UP000286501">
    <property type="component" value="Unassembled WGS sequence"/>
</dbReference>
<evidence type="ECO:0000313" key="3">
    <source>
        <dbReference type="Proteomes" id="UP000286501"/>
    </source>
</evidence>
<keyword evidence="2" id="KW-0067">ATP-binding</keyword>
<dbReference type="SUPFAM" id="SSF52540">
    <property type="entry name" value="P-loop containing nucleoside triphosphate hydrolases"/>
    <property type="match status" value="1"/>
</dbReference>
<dbReference type="InterPro" id="IPR027417">
    <property type="entry name" value="P-loop_NTPase"/>
</dbReference>
<dbReference type="Pfam" id="PF01637">
    <property type="entry name" value="ATPase_2"/>
    <property type="match status" value="1"/>
</dbReference>
<keyword evidence="2" id="KW-0547">Nucleotide-binding</keyword>
<sequence length="472" mass="54616">MLIGRKEELKTLHQALIADESKFVAIYGRRRVGKTFLVREAFNNDFAFYHTGLANETNRIQLAEFNRSLTSYSKQKQSKLKDWYDAFDRLGQLLAQSTIPKKVVFIDEMPWMDSPRSNFLSALEHFWNGWASARKDILLIVCGSATSWIINKVIKNHGGLHNRVSIRIHLKPFCLRECELYSEEMGLRFNRRQVLEGYMIMGGIPFYWSQLKPGMSLAQNINQLFFSEDGNLRHEFEDLYDSLFKQPKPYLSIVDALATKKVGMTRTEILRATKLTDNGKLTEYLENLEYCGFIRKYNCIGMKAKNALFQLMDNYTLFYYKFIKDSYINDAQYWTKITGKPEYNTWCGLAFERVCLQHVKQIKAKLGIQGVITTVYSWSVTGSKEKPGAQIDLLIDRSDDVINLCEIKYSKAPFQITNTIDASLQNKRERFIQETGTEKAVHLTMITTMGLSDNPYAWDVQSVVTMDDLFVL</sequence>
<evidence type="ECO:0000313" key="2">
    <source>
        <dbReference type="EMBL" id="RHG67189.1"/>
    </source>
</evidence>
<dbReference type="PANTHER" id="PTHR34704">
    <property type="entry name" value="ATPASE"/>
    <property type="match status" value="1"/>
</dbReference>
<dbReference type="Gene3D" id="3.40.50.300">
    <property type="entry name" value="P-loop containing nucleotide triphosphate hydrolases"/>
    <property type="match status" value="1"/>
</dbReference>
<dbReference type="GO" id="GO:0005524">
    <property type="term" value="F:ATP binding"/>
    <property type="evidence" value="ECO:0007669"/>
    <property type="project" value="UniProtKB-KW"/>
</dbReference>
<dbReference type="AlphaFoldDB" id="A0A3R6HHA1"/>
<evidence type="ECO:0000259" key="1">
    <source>
        <dbReference type="Pfam" id="PF01637"/>
    </source>
</evidence>
<dbReference type="PANTHER" id="PTHR34704:SF1">
    <property type="entry name" value="ATPASE"/>
    <property type="match status" value="1"/>
</dbReference>
<accession>A0A3R6HHA1</accession>
<comment type="caution">
    <text evidence="2">The sequence shown here is derived from an EMBL/GenBank/DDBJ whole genome shotgun (WGS) entry which is preliminary data.</text>
</comment>
<feature type="domain" description="ATPase" evidence="1">
    <location>
        <begin position="4"/>
        <end position="205"/>
    </location>
</feature>
<dbReference type="EMBL" id="QRIN01000015">
    <property type="protein sequence ID" value="RHG67189.1"/>
    <property type="molecule type" value="Genomic_DNA"/>
</dbReference>
<name>A0A3R6HHA1_9BACT</name>
<proteinExistence type="predicted"/>
<dbReference type="InterPro" id="IPR011579">
    <property type="entry name" value="ATPase_dom"/>
</dbReference>